<feature type="modified residue" description="4-aspartylphosphate" evidence="7">
    <location>
        <position position="58"/>
    </location>
</feature>
<keyword evidence="5" id="KW-0418">Kinase</keyword>
<protein>
    <recommendedName>
        <fullName evidence="2">histidine kinase</fullName>
        <ecNumber evidence="2">2.7.13.3</ecNumber>
    </recommendedName>
</protein>
<evidence type="ECO:0000259" key="9">
    <source>
        <dbReference type="PROSITE" id="PS50110"/>
    </source>
</evidence>
<dbReference type="PANTHER" id="PTHR43547:SF2">
    <property type="entry name" value="HYBRID SIGNAL TRANSDUCTION HISTIDINE KINASE C"/>
    <property type="match status" value="1"/>
</dbReference>
<dbReference type="Pfam" id="PF01590">
    <property type="entry name" value="GAF"/>
    <property type="match status" value="1"/>
</dbReference>
<dbReference type="PROSITE" id="PS50109">
    <property type="entry name" value="HIS_KIN"/>
    <property type="match status" value="1"/>
</dbReference>
<dbReference type="SUPFAM" id="SSF55781">
    <property type="entry name" value="GAF domain-like"/>
    <property type="match status" value="1"/>
</dbReference>
<dbReference type="SUPFAM" id="SSF55874">
    <property type="entry name" value="ATPase domain of HSP90 chaperone/DNA topoisomerase II/histidine kinase"/>
    <property type="match status" value="1"/>
</dbReference>
<keyword evidence="3 7" id="KW-0597">Phosphoprotein</keyword>
<evidence type="ECO:0000259" key="8">
    <source>
        <dbReference type="PROSITE" id="PS50109"/>
    </source>
</evidence>
<dbReference type="CDD" id="cd00082">
    <property type="entry name" value="HisKA"/>
    <property type="match status" value="1"/>
</dbReference>
<dbReference type="Gene3D" id="3.40.50.2300">
    <property type="match status" value="1"/>
</dbReference>
<dbReference type="PANTHER" id="PTHR43547">
    <property type="entry name" value="TWO-COMPONENT HISTIDINE KINASE"/>
    <property type="match status" value="1"/>
</dbReference>
<evidence type="ECO:0000313" key="10">
    <source>
        <dbReference type="EMBL" id="WNZ22972.1"/>
    </source>
</evidence>
<dbReference type="SUPFAM" id="SSF47384">
    <property type="entry name" value="Homodimeric domain of signal transducing histidine kinase"/>
    <property type="match status" value="1"/>
</dbReference>
<dbReference type="FunFam" id="3.30.565.10:FF:000006">
    <property type="entry name" value="Sensor histidine kinase WalK"/>
    <property type="match status" value="1"/>
</dbReference>
<dbReference type="PRINTS" id="PR00344">
    <property type="entry name" value="BCTRLSENSOR"/>
</dbReference>
<dbReference type="SMART" id="SM00065">
    <property type="entry name" value="GAF"/>
    <property type="match status" value="1"/>
</dbReference>
<keyword evidence="4" id="KW-0808">Transferase</keyword>
<evidence type="ECO:0000256" key="2">
    <source>
        <dbReference type="ARBA" id="ARBA00012438"/>
    </source>
</evidence>
<keyword evidence="6" id="KW-0902">Two-component regulatory system</keyword>
<dbReference type="PROSITE" id="PS50110">
    <property type="entry name" value="RESPONSE_REGULATORY"/>
    <property type="match status" value="1"/>
</dbReference>
<evidence type="ECO:0000256" key="5">
    <source>
        <dbReference type="ARBA" id="ARBA00022777"/>
    </source>
</evidence>
<evidence type="ECO:0000256" key="4">
    <source>
        <dbReference type="ARBA" id="ARBA00022679"/>
    </source>
</evidence>
<evidence type="ECO:0000256" key="6">
    <source>
        <dbReference type="ARBA" id="ARBA00023012"/>
    </source>
</evidence>
<dbReference type="GO" id="GO:0000155">
    <property type="term" value="F:phosphorelay sensor kinase activity"/>
    <property type="evidence" value="ECO:0007669"/>
    <property type="project" value="InterPro"/>
</dbReference>
<dbReference type="InterPro" id="IPR001789">
    <property type="entry name" value="Sig_transdc_resp-reg_receiver"/>
</dbReference>
<dbReference type="InterPro" id="IPR004358">
    <property type="entry name" value="Sig_transdc_His_kin-like_C"/>
</dbReference>
<evidence type="ECO:0000256" key="1">
    <source>
        <dbReference type="ARBA" id="ARBA00000085"/>
    </source>
</evidence>
<dbReference type="Gene3D" id="1.10.287.130">
    <property type="match status" value="1"/>
</dbReference>
<dbReference type="InterPro" id="IPR036890">
    <property type="entry name" value="HATPase_C_sf"/>
</dbReference>
<dbReference type="SMART" id="SM00387">
    <property type="entry name" value="HATPase_c"/>
    <property type="match status" value="1"/>
</dbReference>
<dbReference type="InterPro" id="IPR003661">
    <property type="entry name" value="HisK_dim/P_dom"/>
</dbReference>
<dbReference type="InterPro" id="IPR029016">
    <property type="entry name" value="GAF-like_dom_sf"/>
</dbReference>
<dbReference type="InterPro" id="IPR036097">
    <property type="entry name" value="HisK_dim/P_sf"/>
</dbReference>
<gene>
    <name evidence="10" type="ORF">HJG54_08930</name>
</gene>
<dbReference type="Pfam" id="PF00072">
    <property type="entry name" value="Response_reg"/>
    <property type="match status" value="1"/>
</dbReference>
<dbReference type="EC" id="2.7.13.3" evidence="2"/>
<reference evidence="10" key="1">
    <citation type="submission" date="2020-05" db="EMBL/GenBank/DDBJ databases">
        <authorList>
            <person name="Zhu T."/>
            <person name="Keshari N."/>
            <person name="Lu X."/>
        </authorList>
    </citation>
    <scope>NUCLEOTIDE SEQUENCE</scope>
    <source>
        <strain evidence="10">NK1-12</strain>
    </source>
</reference>
<dbReference type="SMART" id="SM00388">
    <property type="entry name" value="HisKA"/>
    <property type="match status" value="1"/>
</dbReference>
<accession>A0AA96WAV0</accession>
<name>A0AA96WAV0_9CYAN</name>
<dbReference type="InterPro" id="IPR003018">
    <property type="entry name" value="GAF"/>
</dbReference>
<sequence>MVETCTLLIVDDCAEDREVCRRYLLKDPQQSYQILEADSAEDGLSLCQERNCDAILLDFCLPTMNGLEFLDALKQHQPDPVPVILLTGYGAEEVAVEAMKKGVQDYLIKQQLQPDVLQLTVRNAIQHWQSQIQLNKTEQRQRLVNTIALHMRQSLDRQQVLHTAVTQIQQLLECDQVAVYQAQYGETQPPDLIKWQQVTAAGRTRTVSPSSSDLWIETIEAAIHQADPANAAIDPIGWSWETQNKLILPLFLSSTEVTQEQSIQEQRLWGVLVAQHSAVKPWHSDEVEIVRELVTQLGSALQQAEQFSQMQVALEQAQQLNAFKSQMVATVSHEYRNPLTAILAAASTLKLYSEQFDLAQQQHLLATIEDKARFMTRLVEDLLVLEKLELGQMGFRPLPLNILELVADVVEEQRWLAGEQYEIIFRVSGNTKGFWGDSDLLRQILVNLLSNGIKYSPNGGKVELHLSGTTSHLIFSIQDQGIGIPLADQEKLFQAFQRASNAEAIAGTGLGLAITQACVKLHGGDISIDSIENVGTTVTIRLPKGLR</sequence>
<dbReference type="SMART" id="SM00448">
    <property type="entry name" value="REC"/>
    <property type="match status" value="1"/>
</dbReference>
<evidence type="ECO:0000256" key="3">
    <source>
        <dbReference type="ARBA" id="ARBA00022553"/>
    </source>
</evidence>
<dbReference type="CDD" id="cd00156">
    <property type="entry name" value="REC"/>
    <property type="match status" value="1"/>
</dbReference>
<feature type="domain" description="Histidine kinase" evidence="8">
    <location>
        <begin position="330"/>
        <end position="546"/>
    </location>
</feature>
<dbReference type="Gene3D" id="3.30.450.40">
    <property type="match status" value="2"/>
</dbReference>
<dbReference type="InterPro" id="IPR005467">
    <property type="entry name" value="His_kinase_dom"/>
</dbReference>
<dbReference type="SUPFAM" id="SSF52172">
    <property type="entry name" value="CheY-like"/>
    <property type="match status" value="1"/>
</dbReference>
<dbReference type="Pfam" id="PF02518">
    <property type="entry name" value="HATPase_c"/>
    <property type="match status" value="1"/>
</dbReference>
<dbReference type="CDD" id="cd00075">
    <property type="entry name" value="HATPase"/>
    <property type="match status" value="1"/>
</dbReference>
<organism evidence="10">
    <name type="scientific">Leptolyngbya sp. NK1-12</name>
    <dbReference type="NCBI Taxonomy" id="2547451"/>
    <lineage>
        <taxon>Bacteria</taxon>
        <taxon>Bacillati</taxon>
        <taxon>Cyanobacteriota</taxon>
        <taxon>Cyanophyceae</taxon>
        <taxon>Leptolyngbyales</taxon>
        <taxon>Leptolyngbyaceae</taxon>
        <taxon>Leptolyngbya group</taxon>
        <taxon>Leptolyngbya</taxon>
    </lineage>
</organism>
<proteinExistence type="predicted"/>
<feature type="domain" description="Response regulatory" evidence="9">
    <location>
        <begin position="6"/>
        <end position="124"/>
    </location>
</feature>
<dbReference type="AlphaFoldDB" id="A0AA96WAV0"/>
<comment type="catalytic activity">
    <reaction evidence="1">
        <text>ATP + protein L-histidine = ADP + protein N-phospho-L-histidine.</text>
        <dbReference type="EC" id="2.7.13.3"/>
    </reaction>
</comment>
<dbReference type="RefSeq" id="WP_316434525.1">
    <property type="nucleotide sequence ID" value="NZ_CP053586.1"/>
</dbReference>
<dbReference type="EMBL" id="CP053586">
    <property type="protein sequence ID" value="WNZ22972.1"/>
    <property type="molecule type" value="Genomic_DNA"/>
</dbReference>
<dbReference type="InterPro" id="IPR011006">
    <property type="entry name" value="CheY-like_superfamily"/>
</dbReference>
<dbReference type="InterPro" id="IPR003594">
    <property type="entry name" value="HATPase_dom"/>
</dbReference>
<dbReference type="Pfam" id="PF00512">
    <property type="entry name" value="HisKA"/>
    <property type="match status" value="1"/>
</dbReference>
<evidence type="ECO:0000256" key="7">
    <source>
        <dbReference type="PROSITE-ProRule" id="PRU00169"/>
    </source>
</evidence>
<dbReference type="Gene3D" id="3.30.565.10">
    <property type="entry name" value="Histidine kinase-like ATPase, C-terminal domain"/>
    <property type="match status" value="1"/>
</dbReference>